<reference evidence="4" key="1">
    <citation type="journal article" date="2019" name="Int. J. Syst. Evol. Microbiol.">
        <title>The Global Catalogue of Microorganisms (GCM) 10K type strain sequencing project: providing services to taxonomists for standard genome sequencing and annotation.</title>
        <authorList>
            <consortium name="The Broad Institute Genomics Platform"/>
            <consortium name="The Broad Institute Genome Sequencing Center for Infectious Disease"/>
            <person name="Wu L."/>
            <person name="Ma J."/>
        </authorList>
    </citation>
    <scope>NUCLEOTIDE SEQUENCE [LARGE SCALE GENOMIC DNA]</scope>
    <source>
        <strain evidence="4">CGMCC 1.12479</strain>
    </source>
</reference>
<dbReference type="PANTHER" id="PTHR20992">
    <property type="entry name" value="AT15442P-RELATED"/>
    <property type="match status" value="1"/>
</dbReference>
<proteinExistence type="predicted"/>
<dbReference type="NCBIfam" id="TIGR00341">
    <property type="entry name" value="TIGR00341 family protein"/>
    <property type="match status" value="1"/>
</dbReference>
<protein>
    <submittedName>
        <fullName evidence="3">Membrane protein</fullName>
    </submittedName>
</protein>
<feature type="transmembrane region" description="Helical" evidence="2">
    <location>
        <begin position="198"/>
        <end position="222"/>
    </location>
</feature>
<keyword evidence="4" id="KW-1185">Reference proteome</keyword>
<comment type="caution">
    <text evidence="3">The sequence shown here is derived from an EMBL/GenBank/DDBJ whole genome shotgun (WGS) entry which is preliminary data.</text>
</comment>
<feature type="coiled-coil region" evidence="1">
    <location>
        <begin position="357"/>
        <end position="384"/>
    </location>
</feature>
<evidence type="ECO:0000313" key="4">
    <source>
        <dbReference type="Proteomes" id="UP000635885"/>
    </source>
</evidence>
<dbReference type="InterPro" id="IPR005240">
    <property type="entry name" value="DUF389"/>
</dbReference>
<dbReference type="EMBL" id="BMFD01000004">
    <property type="protein sequence ID" value="GGC36807.1"/>
    <property type="molecule type" value="Genomic_DNA"/>
</dbReference>
<evidence type="ECO:0000313" key="3">
    <source>
        <dbReference type="EMBL" id="GGC36807.1"/>
    </source>
</evidence>
<feature type="transmembrane region" description="Helical" evidence="2">
    <location>
        <begin position="144"/>
        <end position="164"/>
    </location>
</feature>
<evidence type="ECO:0000256" key="1">
    <source>
        <dbReference type="SAM" id="Coils"/>
    </source>
</evidence>
<dbReference type="Proteomes" id="UP000635885">
    <property type="component" value="Unassembled WGS sequence"/>
</dbReference>
<keyword evidence="1" id="KW-0175">Coiled coil</keyword>
<dbReference type="Pfam" id="PF04087">
    <property type="entry name" value="DUF389"/>
    <property type="match status" value="1"/>
</dbReference>
<keyword evidence="2" id="KW-1133">Transmembrane helix</keyword>
<keyword evidence="2" id="KW-0812">Transmembrane</keyword>
<evidence type="ECO:0000256" key="2">
    <source>
        <dbReference type="SAM" id="Phobius"/>
    </source>
</evidence>
<name>A0ABQ1M9A7_9BACT</name>
<dbReference type="PANTHER" id="PTHR20992:SF9">
    <property type="entry name" value="AT15442P-RELATED"/>
    <property type="match status" value="1"/>
</dbReference>
<organism evidence="3 4">
    <name type="scientific">Belliella aquatica</name>
    <dbReference type="NCBI Taxonomy" id="1323734"/>
    <lineage>
        <taxon>Bacteria</taxon>
        <taxon>Pseudomonadati</taxon>
        <taxon>Bacteroidota</taxon>
        <taxon>Cytophagia</taxon>
        <taxon>Cytophagales</taxon>
        <taxon>Cyclobacteriaceae</taxon>
        <taxon>Belliella</taxon>
    </lineage>
</organism>
<feature type="transmembrane region" description="Helical" evidence="2">
    <location>
        <begin position="110"/>
        <end position="132"/>
    </location>
</feature>
<gene>
    <name evidence="3" type="ORF">GCM10010993_14550</name>
</gene>
<feature type="transmembrane region" description="Helical" evidence="2">
    <location>
        <begin position="171"/>
        <end position="192"/>
    </location>
</feature>
<dbReference type="RefSeq" id="WP_188441246.1">
    <property type="nucleotide sequence ID" value="NZ_BMFD01000004.1"/>
</dbReference>
<sequence>MNQNREQKPTGLRDKILHVLLFFRDRFDLHEGKEDELETIDYVKKNIEFRGANLWILIFAIFVASVGLNVNSTAVIIGAMLISPLMGPIMGIGMAAGINDFELLKRSLKNLGIAVLISILTSTIYFSFTPLIDAQSELLARTEPSIWDVLIALFGGLAGIVAGSRKEKSNAIPGVAIATALMPPLCTAGYGLATGNLYYFFGAFYLFFINSVFISLSTYLIVRFMKFPKKEFLDRDREKTVKRYITIFTLLTVVPSIYLAYNIVTRTIWEKSAKQFVAMEMDFPRSQVIASTLNYDADSSTIEISIVGERIEEEDLSRLQNKLKAFSLSKTYLKVKQSGDGTPDLNMLRSDVLKDLYERNELLIQNKDQKISFLENELLQYSESSKQVMDLAKEAKINHSSLVSFSLNRAIIADVLENKQDTILMAYAKFRQRPNAQERKRFEDWLKIRTKADTVSLIIQ</sequence>
<keyword evidence="2" id="KW-0472">Membrane</keyword>
<accession>A0ABQ1M9A7</accession>
<feature type="transmembrane region" description="Helical" evidence="2">
    <location>
        <begin position="76"/>
        <end position="98"/>
    </location>
</feature>
<feature type="transmembrane region" description="Helical" evidence="2">
    <location>
        <begin position="52"/>
        <end position="70"/>
    </location>
</feature>
<feature type="transmembrane region" description="Helical" evidence="2">
    <location>
        <begin position="243"/>
        <end position="261"/>
    </location>
</feature>